<keyword evidence="1" id="KW-0812">Transmembrane</keyword>
<feature type="transmembrane region" description="Helical" evidence="1">
    <location>
        <begin position="163"/>
        <end position="180"/>
    </location>
</feature>
<proteinExistence type="predicted"/>
<feature type="transmembrane region" description="Helical" evidence="1">
    <location>
        <begin position="200"/>
        <end position="219"/>
    </location>
</feature>
<dbReference type="AlphaFoldDB" id="W7F0C6"/>
<name>W7F0C6_BIPV3</name>
<gene>
    <name evidence="3" type="ORF">COCVIDRAFT_11532</name>
</gene>
<keyword evidence="1" id="KW-0472">Membrane</keyword>
<feature type="transmembrane region" description="Helical" evidence="1">
    <location>
        <begin position="106"/>
        <end position="128"/>
    </location>
</feature>
<organism evidence="3 4">
    <name type="scientific">Bipolaris victoriae (strain FI3)</name>
    <name type="common">Victoria blight of oats agent</name>
    <name type="synonym">Cochliobolus victoriae</name>
    <dbReference type="NCBI Taxonomy" id="930091"/>
    <lineage>
        <taxon>Eukaryota</taxon>
        <taxon>Fungi</taxon>
        <taxon>Dikarya</taxon>
        <taxon>Ascomycota</taxon>
        <taxon>Pezizomycotina</taxon>
        <taxon>Dothideomycetes</taxon>
        <taxon>Pleosporomycetidae</taxon>
        <taxon>Pleosporales</taxon>
        <taxon>Pleosporineae</taxon>
        <taxon>Pleosporaceae</taxon>
        <taxon>Bipolaris</taxon>
    </lineage>
</organism>
<accession>W7F0C6</accession>
<evidence type="ECO:0000256" key="1">
    <source>
        <dbReference type="SAM" id="Phobius"/>
    </source>
</evidence>
<reference evidence="3 4" key="1">
    <citation type="journal article" date="2013" name="PLoS Genet.">
        <title>Comparative genome structure, secondary metabolite, and effector coding capacity across Cochliobolus pathogens.</title>
        <authorList>
            <person name="Condon B.J."/>
            <person name="Leng Y."/>
            <person name="Wu D."/>
            <person name="Bushley K.E."/>
            <person name="Ohm R.A."/>
            <person name="Otillar R."/>
            <person name="Martin J."/>
            <person name="Schackwitz W."/>
            <person name="Grimwood J."/>
            <person name="MohdZainudin N."/>
            <person name="Xue C."/>
            <person name="Wang R."/>
            <person name="Manning V.A."/>
            <person name="Dhillon B."/>
            <person name="Tu Z.J."/>
            <person name="Steffenson B.J."/>
            <person name="Salamov A."/>
            <person name="Sun H."/>
            <person name="Lowry S."/>
            <person name="LaButti K."/>
            <person name="Han J."/>
            <person name="Copeland A."/>
            <person name="Lindquist E."/>
            <person name="Barry K."/>
            <person name="Schmutz J."/>
            <person name="Baker S.E."/>
            <person name="Ciuffetti L.M."/>
            <person name="Grigoriev I.V."/>
            <person name="Zhong S."/>
            <person name="Turgeon B.G."/>
        </authorList>
    </citation>
    <scope>NUCLEOTIDE SEQUENCE [LARGE SCALE GENOMIC DNA]</scope>
    <source>
        <strain evidence="3 4">FI3</strain>
    </source>
</reference>
<dbReference type="EMBL" id="KI968693">
    <property type="protein sequence ID" value="EUN32644.1"/>
    <property type="molecule type" value="Genomic_DNA"/>
</dbReference>
<protein>
    <submittedName>
        <fullName evidence="3">Uncharacterized protein</fullName>
    </submittedName>
</protein>
<feature type="chain" id="PRO_5004894593" evidence="2">
    <location>
        <begin position="21"/>
        <end position="297"/>
    </location>
</feature>
<evidence type="ECO:0000313" key="4">
    <source>
        <dbReference type="Proteomes" id="UP000054337"/>
    </source>
</evidence>
<feature type="signal peptide" evidence="2">
    <location>
        <begin position="1"/>
        <end position="20"/>
    </location>
</feature>
<keyword evidence="1" id="KW-1133">Transmembrane helix</keyword>
<keyword evidence="4" id="KW-1185">Reference proteome</keyword>
<keyword evidence="2" id="KW-0732">Signal</keyword>
<evidence type="ECO:0000256" key="2">
    <source>
        <dbReference type="SAM" id="SignalP"/>
    </source>
</evidence>
<dbReference type="RefSeq" id="XP_014562045.1">
    <property type="nucleotide sequence ID" value="XM_014706559.1"/>
</dbReference>
<sequence length="297" mass="32735">MLSKFPLLLICHLFALPITAEQYNSSYHASTFFPRLWFPQYSSFFHKYATHLAEASRVTCVTTLTDYNITYSALSSSLVAKQLLSICYEHEKCILDNMPSDVLANFISATVVLGLMPTLLSTIAPSIAEMALLSAHRPALSFLIALDAPSIWPTRLLEYNDPTRYVLVAGAVFNIVWTSLELGRNSILSWGCTTTFGPLLWTSLAGVVHLVAAFSFAYVRSSAHSRQESANKGVRNWNATKGFRKIIGLLAKEFTLCAEQSLGQYDGNNAVPPLAVVANVLAGCGRFIYLMFGIIIF</sequence>
<dbReference type="HOGENOM" id="CLU_081614_0_0_1"/>
<evidence type="ECO:0000313" key="3">
    <source>
        <dbReference type="EMBL" id="EUN32644.1"/>
    </source>
</evidence>
<dbReference type="Proteomes" id="UP000054337">
    <property type="component" value="Unassembled WGS sequence"/>
</dbReference>
<dbReference type="GeneID" id="26250721"/>